<evidence type="ECO:0000256" key="1">
    <source>
        <dbReference type="ARBA" id="ARBA00010996"/>
    </source>
</evidence>
<name>C7RJ70_ACCRE</name>
<dbReference type="EMBL" id="CP001715">
    <property type="protein sequence ID" value="ACV36681.1"/>
    <property type="molecule type" value="Genomic_DNA"/>
</dbReference>
<dbReference type="InterPro" id="IPR036249">
    <property type="entry name" value="Thioredoxin-like_sf"/>
</dbReference>
<dbReference type="AlphaFoldDB" id="C7RJ70"/>
<dbReference type="PANTHER" id="PTHR12151:SF25">
    <property type="entry name" value="LINALOOL DEHYDRATASE_ISOMERASE DOMAIN-CONTAINING PROTEIN"/>
    <property type="match status" value="1"/>
</dbReference>
<feature type="binding site" evidence="3">
    <location>
        <position position="82"/>
    </location>
    <ligand>
        <name>Cu cation</name>
        <dbReference type="ChEBI" id="CHEBI:23378"/>
    </ligand>
</feature>
<dbReference type="GO" id="GO:0046872">
    <property type="term" value="F:metal ion binding"/>
    <property type="evidence" value="ECO:0007669"/>
    <property type="project" value="UniProtKB-KW"/>
</dbReference>
<dbReference type="eggNOG" id="COG1999">
    <property type="taxonomic scope" value="Bacteria"/>
</dbReference>
<keyword evidence="5" id="KW-0472">Membrane</keyword>
<evidence type="ECO:0000259" key="6">
    <source>
        <dbReference type="PROSITE" id="PS51352"/>
    </source>
</evidence>
<evidence type="ECO:0000256" key="4">
    <source>
        <dbReference type="PIRSR" id="PIRSR603782-2"/>
    </source>
</evidence>
<comment type="similarity">
    <text evidence="1">Belongs to the SCO1/2 family.</text>
</comment>
<dbReference type="CDD" id="cd02968">
    <property type="entry name" value="SCO"/>
    <property type="match status" value="1"/>
</dbReference>
<dbReference type="KEGG" id="app:CAP2UW1_3421"/>
<gene>
    <name evidence="7" type="ordered locus">CAP2UW1_3421</name>
</gene>
<reference evidence="7" key="2">
    <citation type="submission" date="2009-09" db="EMBL/GenBank/DDBJ databases">
        <title>Complete sequence of chromosome of Candidatus Accumulibacter phosphatis clade IIA str. UW-1.</title>
        <authorList>
            <consortium name="US DOE Joint Genome Institute"/>
            <person name="Martin H.G."/>
            <person name="Ivanova N."/>
            <person name="Kunin V."/>
            <person name="Warnecke F."/>
            <person name="Barry K."/>
            <person name="He S."/>
            <person name="Salamov A."/>
            <person name="Szeto E."/>
            <person name="Dalin E."/>
            <person name="Pangilinan J.L."/>
            <person name="Lapidus A."/>
            <person name="Lowry S."/>
            <person name="Kyrpides N.C."/>
            <person name="McMahon K.D."/>
            <person name="Hugenholtz P."/>
        </authorList>
    </citation>
    <scope>NUCLEOTIDE SEQUENCE [LARGE SCALE GENOMIC DNA]</scope>
    <source>
        <strain evidence="7">UW-1</strain>
    </source>
</reference>
<feature type="transmembrane region" description="Helical" evidence="5">
    <location>
        <begin position="6"/>
        <end position="25"/>
    </location>
</feature>
<protein>
    <submittedName>
        <fullName evidence="7">Electron transport protein SCO1/SenC</fullName>
    </submittedName>
</protein>
<evidence type="ECO:0000256" key="5">
    <source>
        <dbReference type="SAM" id="Phobius"/>
    </source>
</evidence>
<evidence type="ECO:0000256" key="3">
    <source>
        <dbReference type="PIRSR" id="PIRSR603782-1"/>
    </source>
</evidence>
<proteinExistence type="inferred from homology"/>
<feature type="binding site" evidence="3">
    <location>
        <position position="172"/>
    </location>
    <ligand>
        <name>Cu cation</name>
        <dbReference type="ChEBI" id="CHEBI:23378"/>
    </ligand>
</feature>
<feature type="disulfide bond" description="Redox-active" evidence="4">
    <location>
        <begin position="82"/>
        <end position="86"/>
    </location>
</feature>
<reference evidence="7" key="1">
    <citation type="submission" date="2009-08" db="EMBL/GenBank/DDBJ databases">
        <authorList>
            <consortium name="US DOE Joint Genome Institute"/>
            <person name="Lucas S."/>
            <person name="Copeland A."/>
            <person name="Lapidus A."/>
            <person name="Glavina del Rio T."/>
            <person name="Dalin E."/>
            <person name="Tice H."/>
            <person name="Bruce D."/>
            <person name="Barry K."/>
            <person name="Pitluck S."/>
            <person name="Lowry S."/>
            <person name="Larimer F."/>
            <person name="Land M."/>
            <person name="Hauser L."/>
            <person name="Kyrpides N."/>
            <person name="Ivanova N."/>
            <person name="McMahon K.D."/>
            <person name="Hugenholtz P."/>
        </authorList>
    </citation>
    <scope>NUCLEOTIDE SEQUENCE</scope>
    <source>
        <strain evidence="7">UW-1</strain>
    </source>
</reference>
<keyword evidence="5" id="KW-1133">Transmembrane helix</keyword>
<feature type="domain" description="Thioredoxin" evidence="6">
    <location>
        <begin position="36"/>
        <end position="207"/>
    </location>
</feature>
<dbReference type="PANTHER" id="PTHR12151">
    <property type="entry name" value="ELECTRON TRANSPORT PROTIN SCO1/SENC FAMILY MEMBER"/>
    <property type="match status" value="1"/>
</dbReference>
<organism evidence="7">
    <name type="scientific">Accumulibacter regalis</name>
    <dbReference type="NCBI Taxonomy" id="522306"/>
    <lineage>
        <taxon>Bacteria</taxon>
        <taxon>Pseudomonadati</taxon>
        <taxon>Pseudomonadota</taxon>
        <taxon>Betaproteobacteria</taxon>
        <taxon>Candidatus Accumulibacter</taxon>
    </lineage>
</organism>
<dbReference type="STRING" id="522306.CAP2UW1_3421"/>
<dbReference type="Pfam" id="PF02630">
    <property type="entry name" value="SCO1-SenC"/>
    <property type="match status" value="1"/>
</dbReference>
<sequence length="212" mass="22813" precursor="true">MPTKTLLMALIAALSAILILLAVFWEPVPPRPIARIAPHERLPAATAPPAGGEFTLQGAQGNVRLSDFRGKVVLIYFGYTYCPDVCPTSLSLLAQALSELAPNERERVQGIFISVDPERDTAARLQEYTPFFHPQIVGLSGTAAQIARVAEQYGARYHKQAPDAEGRYAVDHSSATYVVDPQGRLTGALPHASTPTQIVAAVREQLASAASR</sequence>
<dbReference type="SUPFAM" id="SSF52833">
    <property type="entry name" value="Thioredoxin-like"/>
    <property type="match status" value="1"/>
</dbReference>
<evidence type="ECO:0000256" key="2">
    <source>
        <dbReference type="ARBA" id="ARBA00023008"/>
    </source>
</evidence>
<keyword evidence="3" id="KW-0479">Metal-binding</keyword>
<accession>C7RJ70</accession>
<dbReference type="PROSITE" id="PS51352">
    <property type="entry name" value="THIOREDOXIN_2"/>
    <property type="match status" value="1"/>
</dbReference>
<feature type="binding site" evidence="3">
    <location>
        <position position="86"/>
    </location>
    <ligand>
        <name>Cu cation</name>
        <dbReference type="ChEBI" id="CHEBI:23378"/>
    </ligand>
</feature>
<dbReference type="HOGENOM" id="CLU_050131_3_3_4"/>
<dbReference type="Gene3D" id="3.40.30.10">
    <property type="entry name" value="Glutaredoxin"/>
    <property type="match status" value="1"/>
</dbReference>
<evidence type="ECO:0000313" key="7">
    <source>
        <dbReference type="EMBL" id="ACV36681.1"/>
    </source>
</evidence>
<dbReference type="InterPro" id="IPR013766">
    <property type="entry name" value="Thioredoxin_domain"/>
</dbReference>
<keyword evidence="5" id="KW-0812">Transmembrane</keyword>
<dbReference type="FunFam" id="3.40.30.10:FF:000013">
    <property type="entry name" value="Blast:Protein SCO1 homolog, mitochondrial"/>
    <property type="match status" value="1"/>
</dbReference>
<dbReference type="OrthoDB" id="9790194at2"/>
<dbReference type="InterPro" id="IPR003782">
    <property type="entry name" value="SCO1/SenC"/>
</dbReference>
<keyword evidence="2 3" id="KW-0186">Copper</keyword>
<keyword evidence="4" id="KW-1015">Disulfide bond</keyword>